<evidence type="ECO:0000313" key="1">
    <source>
        <dbReference type="EMBL" id="MBM6672460.1"/>
    </source>
</evidence>
<dbReference type="Proteomes" id="UP000706891">
    <property type="component" value="Unassembled WGS sequence"/>
</dbReference>
<reference evidence="1" key="2">
    <citation type="journal article" date="2021" name="Sci. Rep.">
        <title>The distribution of antibiotic resistance genes in chicken gut microbiota commensals.</title>
        <authorList>
            <person name="Juricova H."/>
            <person name="Matiasovicova J."/>
            <person name="Kubasova T."/>
            <person name="Cejkova D."/>
            <person name="Rychlik I."/>
        </authorList>
    </citation>
    <scope>NUCLEOTIDE SEQUENCE</scope>
    <source>
        <strain evidence="1">An824</strain>
    </source>
</reference>
<name>A0A939B6E5_9BACT</name>
<dbReference type="Gene3D" id="1.25.40.10">
    <property type="entry name" value="Tetratricopeptide repeat domain"/>
    <property type="match status" value="1"/>
</dbReference>
<protein>
    <recommendedName>
        <fullName evidence="3">Tetratricopeptide repeat protein</fullName>
    </recommendedName>
</protein>
<sequence>MKIYLTLAEAVRAQYEEANEKLYLKEGYDTAAFFDTARRMFLAYESLDSIEMLPDRKGRVKLKYREKNAEYLNKYRRNLYNGGVYFLHKKDYVRTFAMMDTYMDCRRQPLFAEYSADEDPLYVPAAFWTVFCGYKLNSPDSTLKYSSIALQEKKFRRRTLAYMSSAYLWQGDTLKYVETLRRGFDENKKSKFFFKRLMDYYNAVNQLDTAMSIADEALKSDSLNALFLFAKSNILLNIGDYAGCIAISDTLLARNDTLPDVYLNAGVSYLNLALALEKDVKSKRTDRKKILGYYRKALPYMEKYRECEPDDKERWAPSLYNIYLKLNMGRKFEEISDILRKMRE</sequence>
<dbReference type="SUPFAM" id="SSF48452">
    <property type="entry name" value="TPR-like"/>
    <property type="match status" value="1"/>
</dbReference>
<gene>
    <name evidence="1" type="ORF">H6A34_00945</name>
</gene>
<evidence type="ECO:0000313" key="2">
    <source>
        <dbReference type="Proteomes" id="UP000706891"/>
    </source>
</evidence>
<dbReference type="InterPro" id="IPR011990">
    <property type="entry name" value="TPR-like_helical_dom_sf"/>
</dbReference>
<proteinExistence type="predicted"/>
<organism evidence="1 2">
    <name type="scientific">Marseilla massiliensis</name>
    <dbReference type="NCBI Taxonomy" id="1841864"/>
    <lineage>
        <taxon>Bacteria</taxon>
        <taxon>Pseudomonadati</taxon>
        <taxon>Bacteroidota</taxon>
        <taxon>Bacteroidia</taxon>
        <taxon>Bacteroidales</taxon>
        <taxon>Prevotellaceae</taxon>
        <taxon>Marseilla</taxon>
    </lineage>
</organism>
<dbReference type="EMBL" id="JACJJG010000002">
    <property type="protein sequence ID" value="MBM6672460.1"/>
    <property type="molecule type" value="Genomic_DNA"/>
</dbReference>
<reference evidence="1" key="1">
    <citation type="submission" date="2020-08" db="EMBL/GenBank/DDBJ databases">
        <authorList>
            <person name="Cejkova D."/>
            <person name="Kubasova T."/>
            <person name="Jahodarova E."/>
            <person name="Rychlik I."/>
        </authorList>
    </citation>
    <scope>NUCLEOTIDE SEQUENCE</scope>
    <source>
        <strain evidence="1">An824</strain>
    </source>
</reference>
<dbReference type="AlphaFoldDB" id="A0A939B6E5"/>
<evidence type="ECO:0008006" key="3">
    <source>
        <dbReference type="Google" id="ProtNLM"/>
    </source>
</evidence>
<keyword evidence="2" id="KW-1185">Reference proteome</keyword>
<comment type="caution">
    <text evidence="1">The sequence shown here is derived from an EMBL/GenBank/DDBJ whole genome shotgun (WGS) entry which is preliminary data.</text>
</comment>
<accession>A0A939B6E5</accession>